<dbReference type="Gene3D" id="3.90.176.10">
    <property type="entry name" value="Toxin ADP-ribosyltransferase, Chain A, domain 1"/>
    <property type="match status" value="1"/>
</dbReference>
<dbReference type="Proteomes" id="UP000682733">
    <property type="component" value="Unassembled WGS sequence"/>
</dbReference>
<evidence type="ECO:0000313" key="8">
    <source>
        <dbReference type="Proteomes" id="UP000663829"/>
    </source>
</evidence>
<dbReference type="EMBL" id="CAJOBA010044269">
    <property type="protein sequence ID" value="CAF4161552.1"/>
    <property type="molecule type" value="Genomic_DNA"/>
</dbReference>
<feature type="repeat" description="TPR" evidence="3">
    <location>
        <begin position="474"/>
        <end position="507"/>
    </location>
</feature>
<sequence length="528" mass="61868">MINVTKSHEEVKEICAQNGVDIDTNNREPFYQLLRRISDEEDTKRSIPELVDLCRQQYADNNSQLQVINEFQRDYENWVSIWWYTRDSFVYRLLNKALRQQNIDVLFLFRFLIHDIYVLLQEQQKCFNQDIMLLYRGQWLHKTEFECLKTSRGQYISMNTFLSTTKNRQLALIYAGSDNIEKNLISVLFEIKANTRRNDLKPFADVTYMSQFGEGESEILFMIGSVFNITDIDFNIIDKIWEIKLELTGENDKQLKDVYLSLRNEIGEEVSLLSLGHVLFQMGSHDKAIQCYHRALKQLPIEHPYIQRCYYGLADVLSEKHDYDQALFYYEQALKLEIDSVGSPYLIGDIYNSIGMMFFDKVDYEKALFYYQKALDIFLNSIGFNELRTANVYGNIANLYNRQKRYDLAEKYYNECLKTGKNLLPDNHPHNTQTLMNIGVLQMNRRDYVSALESYKQCLKIELVTLPSEHPSLGDSYLNIGDAYANMGQSESALQNYTAAMNIYKKSLPLSDPKFAQLSWRINTLKNS</sequence>
<evidence type="ECO:0000256" key="2">
    <source>
        <dbReference type="ARBA" id="ARBA00022803"/>
    </source>
</evidence>
<dbReference type="Proteomes" id="UP000677228">
    <property type="component" value="Unassembled WGS sequence"/>
</dbReference>
<evidence type="ECO:0000256" key="3">
    <source>
        <dbReference type="PROSITE-ProRule" id="PRU00339"/>
    </source>
</evidence>
<dbReference type="PROSITE" id="PS51996">
    <property type="entry name" value="TR_MART"/>
    <property type="match status" value="1"/>
</dbReference>
<keyword evidence="8" id="KW-1185">Reference proteome</keyword>
<dbReference type="Pfam" id="PF13424">
    <property type="entry name" value="TPR_12"/>
    <property type="match status" value="3"/>
</dbReference>
<evidence type="ECO:0000313" key="4">
    <source>
        <dbReference type="EMBL" id="CAF1350953.1"/>
    </source>
</evidence>
<dbReference type="EMBL" id="CAJOBC010087114">
    <property type="protein sequence ID" value="CAF4352701.1"/>
    <property type="molecule type" value="Genomic_DNA"/>
</dbReference>
<dbReference type="EMBL" id="CAJNOQ010021626">
    <property type="protein sequence ID" value="CAF1489351.1"/>
    <property type="molecule type" value="Genomic_DNA"/>
</dbReference>
<dbReference type="SUPFAM" id="SSF81901">
    <property type="entry name" value="HCP-like"/>
    <property type="match status" value="1"/>
</dbReference>
<evidence type="ECO:0000313" key="6">
    <source>
        <dbReference type="EMBL" id="CAF4161552.1"/>
    </source>
</evidence>
<reference evidence="5" key="1">
    <citation type="submission" date="2021-02" db="EMBL/GenBank/DDBJ databases">
        <authorList>
            <person name="Nowell W R."/>
        </authorList>
    </citation>
    <scope>NUCLEOTIDE SEQUENCE</scope>
</reference>
<accession>A0A815S902</accession>
<keyword evidence="1" id="KW-0677">Repeat</keyword>
<dbReference type="Proteomes" id="UP000663829">
    <property type="component" value="Unassembled WGS sequence"/>
</dbReference>
<dbReference type="PANTHER" id="PTHR45641:SF1">
    <property type="entry name" value="AAA+ ATPASE DOMAIN-CONTAINING PROTEIN"/>
    <property type="match status" value="1"/>
</dbReference>
<organism evidence="5 8">
    <name type="scientific">Didymodactylos carnosus</name>
    <dbReference type="NCBI Taxonomy" id="1234261"/>
    <lineage>
        <taxon>Eukaryota</taxon>
        <taxon>Metazoa</taxon>
        <taxon>Spiralia</taxon>
        <taxon>Gnathifera</taxon>
        <taxon>Rotifera</taxon>
        <taxon>Eurotatoria</taxon>
        <taxon>Bdelloidea</taxon>
        <taxon>Philodinida</taxon>
        <taxon>Philodinidae</taxon>
        <taxon>Didymodactylos</taxon>
    </lineage>
</organism>
<proteinExistence type="predicted"/>
<keyword evidence="2 3" id="KW-0802">TPR repeat</keyword>
<feature type="repeat" description="TPR" evidence="3">
    <location>
        <begin position="307"/>
        <end position="340"/>
    </location>
</feature>
<dbReference type="InterPro" id="IPR011990">
    <property type="entry name" value="TPR-like_helical_dom_sf"/>
</dbReference>
<dbReference type="Proteomes" id="UP000681722">
    <property type="component" value="Unassembled WGS sequence"/>
</dbReference>
<feature type="repeat" description="TPR" evidence="3">
    <location>
        <begin position="348"/>
        <end position="381"/>
    </location>
</feature>
<protein>
    <recommendedName>
        <fullName evidence="9">Tetratricopeptide repeat protein</fullName>
    </recommendedName>
</protein>
<evidence type="ECO:0000313" key="5">
    <source>
        <dbReference type="EMBL" id="CAF1489351.1"/>
    </source>
</evidence>
<dbReference type="SMART" id="SM00028">
    <property type="entry name" value="TPR"/>
    <property type="match status" value="6"/>
</dbReference>
<dbReference type="Gene3D" id="1.25.40.10">
    <property type="entry name" value="Tetratricopeptide repeat domain"/>
    <property type="match status" value="2"/>
</dbReference>
<comment type="caution">
    <text evidence="5">The sequence shown here is derived from an EMBL/GenBank/DDBJ whole genome shotgun (WGS) entry which is preliminary data.</text>
</comment>
<feature type="repeat" description="TPR" evidence="3">
    <location>
        <begin position="269"/>
        <end position="302"/>
    </location>
</feature>
<dbReference type="SUPFAM" id="SSF56399">
    <property type="entry name" value="ADP-ribosylation"/>
    <property type="match status" value="1"/>
</dbReference>
<evidence type="ECO:0000256" key="1">
    <source>
        <dbReference type="ARBA" id="ARBA00022737"/>
    </source>
</evidence>
<evidence type="ECO:0000313" key="7">
    <source>
        <dbReference type="EMBL" id="CAF4352701.1"/>
    </source>
</evidence>
<dbReference type="InterPro" id="IPR019734">
    <property type="entry name" value="TPR_rpt"/>
</dbReference>
<dbReference type="EMBL" id="CAJNOK010022628">
    <property type="protein sequence ID" value="CAF1350953.1"/>
    <property type="molecule type" value="Genomic_DNA"/>
</dbReference>
<feature type="repeat" description="TPR" evidence="3">
    <location>
        <begin position="390"/>
        <end position="423"/>
    </location>
</feature>
<dbReference type="PANTHER" id="PTHR45641">
    <property type="entry name" value="TETRATRICOPEPTIDE REPEAT PROTEIN (AFU_ORTHOLOGUE AFUA_6G03870)"/>
    <property type="match status" value="1"/>
</dbReference>
<dbReference type="OrthoDB" id="6430112at2759"/>
<dbReference type="PROSITE" id="PS50005">
    <property type="entry name" value="TPR"/>
    <property type="match status" value="5"/>
</dbReference>
<evidence type="ECO:0008006" key="9">
    <source>
        <dbReference type="Google" id="ProtNLM"/>
    </source>
</evidence>
<name>A0A815S902_9BILA</name>
<gene>
    <name evidence="5" type="ORF">GPM918_LOCUS36180</name>
    <name evidence="4" type="ORF">OVA965_LOCUS30795</name>
    <name evidence="7" type="ORF">SRO942_LOCUS36908</name>
    <name evidence="6" type="ORF">TMI583_LOCUS31606</name>
</gene>
<dbReference type="AlphaFoldDB" id="A0A815S902"/>